<comment type="caution">
    <text evidence="1">The sequence shown here is derived from an EMBL/GenBank/DDBJ whole genome shotgun (WGS) entry which is preliminary data.</text>
</comment>
<gene>
    <name evidence="1" type="ORF">OS493_019638</name>
</gene>
<evidence type="ECO:0000313" key="2">
    <source>
        <dbReference type="Proteomes" id="UP001163046"/>
    </source>
</evidence>
<dbReference type="EMBL" id="MU826361">
    <property type="protein sequence ID" value="KAJ7378941.1"/>
    <property type="molecule type" value="Genomic_DNA"/>
</dbReference>
<keyword evidence="2" id="KW-1185">Reference proteome</keyword>
<organism evidence="1 2">
    <name type="scientific">Desmophyllum pertusum</name>
    <dbReference type="NCBI Taxonomy" id="174260"/>
    <lineage>
        <taxon>Eukaryota</taxon>
        <taxon>Metazoa</taxon>
        <taxon>Cnidaria</taxon>
        <taxon>Anthozoa</taxon>
        <taxon>Hexacorallia</taxon>
        <taxon>Scleractinia</taxon>
        <taxon>Caryophylliina</taxon>
        <taxon>Caryophylliidae</taxon>
        <taxon>Desmophyllum</taxon>
    </lineage>
</organism>
<protein>
    <submittedName>
        <fullName evidence="1">Uncharacterized protein</fullName>
    </submittedName>
</protein>
<reference evidence="1" key="1">
    <citation type="submission" date="2023-01" db="EMBL/GenBank/DDBJ databases">
        <title>Genome assembly of the deep-sea coral Lophelia pertusa.</title>
        <authorList>
            <person name="Herrera S."/>
            <person name="Cordes E."/>
        </authorList>
    </citation>
    <scope>NUCLEOTIDE SEQUENCE</scope>
    <source>
        <strain evidence="1">USNM1676648</strain>
        <tissue evidence="1">Polyp</tissue>
    </source>
</reference>
<accession>A0A9X0CX95</accession>
<name>A0A9X0CX95_9CNID</name>
<proteinExistence type="predicted"/>
<sequence>MPDELLDRNAVVRKLVAKDRSYCKDCVFAVAPLILLGSLARAFKIDKGSRPVLEDEQDNKVSKTHLYRGGHGLNREG</sequence>
<evidence type="ECO:0000313" key="1">
    <source>
        <dbReference type="EMBL" id="KAJ7378941.1"/>
    </source>
</evidence>
<dbReference type="AlphaFoldDB" id="A0A9X0CX95"/>
<dbReference type="Proteomes" id="UP001163046">
    <property type="component" value="Unassembled WGS sequence"/>
</dbReference>